<keyword evidence="2" id="KW-1133">Transmembrane helix</keyword>
<dbReference type="Proteomes" id="UP000005408">
    <property type="component" value="Unassembled WGS sequence"/>
</dbReference>
<keyword evidence="2" id="KW-0812">Transmembrane</keyword>
<feature type="chain" id="PRO_5036486142" description="Novel STAND NTPase 3 domain-containing protein" evidence="3">
    <location>
        <begin position="42"/>
        <end position="989"/>
    </location>
</feature>
<organism evidence="5 6">
    <name type="scientific">Magallana gigas</name>
    <name type="common">Pacific oyster</name>
    <name type="synonym">Crassostrea gigas</name>
    <dbReference type="NCBI Taxonomy" id="29159"/>
    <lineage>
        <taxon>Eukaryota</taxon>
        <taxon>Metazoa</taxon>
        <taxon>Spiralia</taxon>
        <taxon>Lophotrochozoa</taxon>
        <taxon>Mollusca</taxon>
        <taxon>Bivalvia</taxon>
        <taxon>Autobranchia</taxon>
        <taxon>Pteriomorphia</taxon>
        <taxon>Ostreida</taxon>
        <taxon>Ostreoidea</taxon>
        <taxon>Ostreidae</taxon>
        <taxon>Magallana</taxon>
    </lineage>
</organism>
<keyword evidence="3" id="KW-0732">Signal</keyword>
<evidence type="ECO:0000313" key="5">
    <source>
        <dbReference type="EnsemblMetazoa" id="G33710.1:cds"/>
    </source>
</evidence>
<feature type="domain" description="Novel STAND NTPase 3" evidence="4">
    <location>
        <begin position="327"/>
        <end position="451"/>
    </location>
</feature>
<protein>
    <recommendedName>
        <fullName evidence="4">Novel STAND NTPase 3 domain-containing protein</fullName>
    </recommendedName>
</protein>
<feature type="compositionally biased region" description="Polar residues" evidence="1">
    <location>
        <begin position="252"/>
        <end position="267"/>
    </location>
</feature>
<dbReference type="Gene3D" id="1.25.40.20">
    <property type="entry name" value="Ankyrin repeat-containing domain"/>
    <property type="match status" value="1"/>
</dbReference>
<name>A0A8W8MKP7_MAGGI</name>
<dbReference type="Pfam" id="PF20720">
    <property type="entry name" value="nSTAND3"/>
    <property type="match status" value="1"/>
</dbReference>
<dbReference type="AlphaFoldDB" id="A0A8W8MKP7"/>
<dbReference type="InterPro" id="IPR036770">
    <property type="entry name" value="Ankyrin_rpt-contain_sf"/>
</dbReference>
<dbReference type="EnsemblMetazoa" id="G33710.1">
    <property type="protein sequence ID" value="G33710.1:cds"/>
    <property type="gene ID" value="G33710"/>
</dbReference>
<reference evidence="5" key="1">
    <citation type="submission" date="2022-08" db="UniProtKB">
        <authorList>
            <consortium name="EnsemblMetazoa"/>
        </authorList>
    </citation>
    <scope>IDENTIFICATION</scope>
    <source>
        <strain evidence="5">05x7-T-G4-1.051#20</strain>
    </source>
</reference>
<dbReference type="InterPro" id="IPR049050">
    <property type="entry name" value="nSTAND3"/>
</dbReference>
<keyword evidence="2" id="KW-0472">Membrane</keyword>
<evidence type="ECO:0000256" key="3">
    <source>
        <dbReference type="SAM" id="SignalP"/>
    </source>
</evidence>
<evidence type="ECO:0000259" key="4">
    <source>
        <dbReference type="Pfam" id="PF20720"/>
    </source>
</evidence>
<feature type="transmembrane region" description="Helical" evidence="2">
    <location>
        <begin position="209"/>
        <end position="231"/>
    </location>
</feature>
<sequence length="989" mass="113281">MDGRRLKYYNDHKTSGRMNSLFRVPLTLLTLILQLCRVANGYCPEAVTSVVKVESCPTNYQEWEAAAKLKNCQITAVQQTCTGAETFVYHCVIDGFENETLEVCAQQRLITGHCTEFNVDGGVIQIHRPTQCGKEKFPSCSDTYRSSEAYKYQGCYELVYSKKGINSTRIPTNEPSTSYNQEHGTRVISSTAIPKDKTPNEPENKGTPIIIAVVFVIALLVGIAIAIICIIKKKRKKRKSKDTSVDKEEQDSLIQNPVDNEQGSLRESTAMDDIKVRKRPNLIDSEAVTGADKYTFAVVKTVDDLREENKDESKRYLKYYQRIDQYFCETEMYKTAEAVFNKNGIVVFTGPPGCGKSMAAIHLIRKELHDWTFRKLHSLEELSYIDDDKSLVFIDNIFFRRTMDSDLGSWWDELDRIYEKYFASYDVEDKLNRLRIVMTARSNIKDEIAGDKTNRTKSVFFVLFFSEWHTKMGKIEKIDLKSESSCKEFLNKISPDLVKNFEPFDFNGLEEKAQKLSGAFFKEIGEVGEHKYKFVHDSVYEAVGAYFCETYFTETVKHFPLDLIQNQNYENLTKSQKVTLSTRLLYEALNQQLSQVFACKIFREEEFSMLFYSELRKKDNNIVDLLLTVTNESSIVKLPILFWTSYNNIFPLTELLYELVKKRNISPEYQLYSLLFGMCCARKEGVLKTVNGMLRNNIEMLQNRVLTFVDDEGNYIPHIIIASKSSDEFVLNALKEISKKSETIATERNKTNMTLLMIAVKQKIPRANVIKYLKNTSPQHLLVKDTNASTVLHHLLGSENDDETCAQYLDTIMSDEKAIKCLPKDDFKGDTALSIAAKEIKHSRIWSMLKLLESGECIVETLNEKGCSPLHLSASSLKGDTPYLKLECCIRVIILLLYGANPNKQTDKSDEPIDECEYDGIRTILKNSLDKKTMENILDGYLKDMDNLENYKGIKKLELNLSETFTPGIRRGISKAVQYLKNIEFEKPT</sequence>
<dbReference type="InterPro" id="IPR027417">
    <property type="entry name" value="P-loop_NTPase"/>
</dbReference>
<proteinExistence type="predicted"/>
<evidence type="ECO:0000256" key="1">
    <source>
        <dbReference type="SAM" id="MobiDB-lite"/>
    </source>
</evidence>
<feature type="region of interest" description="Disordered" evidence="1">
    <location>
        <begin position="240"/>
        <end position="271"/>
    </location>
</feature>
<accession>A0A8W8MKP7</accession>
<dbReference type="SUPFAM" id="SSF48403">
    <property type="entry name" value="Ankyrin repeat"/>
    <property type="match status" value="1"/>
</dbReference>
<evidence type="ECO:0000256" key="2">
    <source>
        <dbReference type="SAM" id="Phobius"/>
    </source>
</evidence>
<dbReference type="SUPFAM" id="SSF52540">
    <property type="entry name" value="P-loop containing nucleoside triphosphate hydrolases"/>
    <property type="match status" value="1"/>
</dbReference>
<feature type="signal peptide" evidence="3">
    <location>
        <begin position="1"/>
        <end position="41"/>
    </location>
</feature>
<evidence type="ECO:0000313" key="6">
    <source>
        <dbReference type="Proteomes" id="UP000005408"/>
    </source>
</evidence>
<keyword evidence="6" id="KW-1185">Reference proteome</keyword>